<dbReference type="InterPro" id="IPR000092">
    <property type="entry name" value="Polyprenyl_synt"/>
</dbReference>
<evidence type="ECO:0000256" key="4">
    <source>
        <dbReference type="ARBA" id="ARBA00022723"/>
    </source>
</evidence>
<gene>
    <name evidence="7" type="primary">ispB</name>
    <name evidence="7" type="ORF">PRHACTZTBTEA_443</name>
</gene>
<dbReference type="Proteomes" id="UP001497533">
    <property type="component" value="Chromosome"/>
</dbReference>
<dbReference type="PROSITE" id="PS00444">
    <property type="entry name" value="POLYPRENYL_SYNTHASE_2"/>
    <property type="match status" value="1"/>
</dbReference>
<accession>A0ABM9NPF1</accession>
<dbReference type="NCBIfam" id="NF008140">
    <property type="entry name" value="PRK10888.1"/>
    <property type="match status" value="1"/>
</dbReference>
<dbReference type="InterPro" id="IPR008949">
    <property type="entry name" value="Isoprenoid_synthase_dom_sf"/>
</dbReference>
<evidence type="ECO:0000256" key="5">
    <source>
        <dbReference type="ARBA" id="ARBA00022842"/>
    </source>
</evidence>
<keyword evidence="8" id="KW-1185">Reference proteome</keyword>
<keyword evidence="5" id="KW-0460">Magnesium</keyword>
<dbReference type="EMBL" id="OZ034688">
    <property type="protein sequence ID" value="CAL1329361.1"/>
    <property type="molecule type" value="Genomic_DNA"/>
</dbReference>
<dbReference type="GO" id="GO:0106350">
    <property type="term" value="F:all-trans-octaprenyl-diphosphate synthase activity"/>
    <property type="evidence" value="ECO:0007669"/>
    <property type="project" value="UniProtKB-EC"/>
</dbReference>
<protein>
    <submittedName>
        <fullName evidence="7">Octaprenyl diphosphate synthase</fullName>
        <ecNumber evidence="7">2.5.1.90</ecNumber>
    </submittedName>
</protein>
<organism evidence="7 8">
    <name type="scientific">Candidatus Providencia siddallii</name>
    <dbReference type="NCBI Taxonomy" id="1715285"/>
    <lineage>
        <taxon>Bacteria</taxon>
        <taxon>Pseudomonadati</taxon>
        <taxon>Pseudomonadota</taxon>
        <taxon>Gammaproteobacteria</taxon>
        <taxon>Enterobacterales</taxon>
        <taxon>Morganellaceae</taxon>
        <taxon>Providencia</taxon>
    </lineage>
</organism>
<dbReference type="PANTHER" id="PTHR12001">
    <property type="entry name" value="GERANYLGERANYL PYROPHOSPHATE SYNTHASE"/>
    <property type="match status" value="1"/>
</dbReference>
<dbReference type="PANTHER" id="PTHR12001:SF69">
    <property type="entry name" value="ALL TRANS-POLYPRENYL-DIPHOSPHATE SYNTHASE PDSS1"/>
    <property type="match status" value="1"/>
</dbReference>
<dbReference type="Gene3D" id="1.10.600.10">
    <property type="entry name" value="Farnesyl Diphosphate Synthase"/>
    <property type="match status" value="1"/>
</dbReference>
<keyword evidence="3 6" id="KW-0808">Transferase</keyword>
<dbReference type="EC" id="2.5.1.90" evidence="7"/>
<reference evidence="7" key="1">
    <citation type="submission" date="2024-04" db="EMBL/GenBank/DDBJ databases">
        <authorList>
            <person name="Manzano-Marin A."/>
            <person name="Manzano-Marin A."/>
            <person name="Alejandro Manzano Marin A."/>
        </authorList>
    </citation>
    <scope>NUCLEOTIDE SEQUENCE [LARGE SCALE GENOMIC DNA]</scope>
    <source>
        <strain evidence="7">TABTEA</strain>
    </source>
</reference>
<name>A0ABM9NPF1_9GAMM</name>
<dbReference type="PROSITE" id="PS00723">
    <property type="entry name" value="POLYPRENYL_SYNTHASE_1"/>
    <property type="match status" value="1"/>
</dbReference>
<evidence type="ECO:0000256" key="1">
    <source>
        <dbReference type="ARBA" id="ARBA00001946"/>
    </source>
</evidence>
<evidence type="ECO:0000256" key="6">
    <source>
        <dbReference type="RuleBase" id="RU004466"/>
    </source>
</evidence>
<dbReference type="InterPro" id="IPR033749">
    <property type="entry name" value="Polyprenyl_synt_CS"/>
</dbReference>
<dbReference type="CDD" id="cd00685">
    <property type="entry name" value="Trans_IPPS_HT"/>
    <property type="match status" value="1"/>
</dbReference>
<keyword evidence="4" id="KW-0479">Metal-binding</keyword>
<comment type="cofactor">
    <cofactor evidence="1">
        <name>Mg(2+)</name>
        <dbReference type="ChEBI" id="CHEBI:18420"/>
    </cofactor>
</comment>
<evidence type="ECO:0000256" key="3">
    <source>
        <dbReference type="ARBA" id="ARBA00022679"/>
    </source>
</evidence>
<dbReference type="Pfam" id="PF00348">
    <property type="entry name" value="polyprenyl_synt"/>
    <property type="match status" value="1"/>
</dbReference>
<sequence length="325" mass="36544">MNKFQDLDYIIKLISDDMLAVNKIIFNKLNSDILLIKQLGNYIVNSGGKRIRPIIAILVGKSLGYTGNKHIKIAALIEFIHTATLLHDDVVDESCIRRGKKTANIIFGNASSILVGDFIYTLSFKMMIDLNSMSVLKLMSGAANIVAKGEVLQLMSCNNPNISEKEYMQIIYNKTACLFEATSHSSAILANAQPEQEKALQNYGRYIGTAFQLIDDLLDYGSNCIHIGKNIGDDLNEGKMTLPLLHALNYSSKKESEFIREIIKYGKNRRFLKKILKIMKKYGSLEYTYLKAKNESQKAIESLNIIDDSIYKTALIDLAYIVMKC</sequence>
<evidence type="ECO:0000313" key="8">
    <source>
        <dbReference type="Proteomes" id="UP001497533"/>
    </source>
</evidence>
<dbReference type="SUPFAM" id="SSF48576">
    <property type="entry name" value="Terpenoid synthases"/>
    <property type="match status" value="1"/>
</dbReference>
<comment type="similarity">
    <text evidence="2 6">Belongs to the FPP/GGPP synthase family.</text>
</comment>
<evidence type="ECO:0000313" key="7">
    <source>
        <dbReference type="EMBL" id="CAL1329361.1"/>
    </source>
</evidence>
<evidence type="ECO:0000256" key="2">
    <source>
        <dbReference type="ARBA" id="ARBA00006706"/>
    </source>
</evidence>
<proteinExistence type="inferred from homology"/>
<dbReference type="SFLD" id="SFLDS00005">
    <property type="entry name" value="Isoprenoid_Synthase_Type_I"/>
    <property type="match status" value="1"/>
</dbReference>